<sequence length="81" mass="8636">MSTTHQPPPPPASNDPPEPPAKRVKPSTESPSPAPDSSAMGPRRAYIAPSVLSSDFARLADECQRMLEAGADWLHLDVMDG</sequence>
<evidence type="ECO:0008006" key="6">
    <source>
        <dbReference type="Google" id="ProtNLM"/>
    </source>
</evidence>
<dbReference type="Gene3D" id="3.20.20.70">
    <property type="entry name" value="Aldolase class I"/>
    <property type="match status" value="1"/>
</dbReference>
<dbReference type="InterPro" id="IPR000056">
    <property type="entry name" value="Ribul_P_3_epim-like"/>
</dbReference>
<dbReference type="AlphaFoldDB" id="A0A0G4EE46"/>
<evidence type="ECO:0000256" key="1">
    <source>
        <dbReference type="ARBA" id="ARBA00022723"/>
    </source>
</evidence>
<evidence type="ECO:0000256" key="3">
    <source>
        <dbReference type="SAM" id="MobiDB-lite"/>
    </source>
</evidence>
<dbReference type="OrthoDB" id="1927044at2759"/>
<dbReference type="InParanoid" id="A0A0G4EE46"/>
<gene>
    <name evidence="4" type="ORF">Vbra_20359</name>
</gene>
<evidence type="ECO:0000256" key="2">
    <source>
        <dbReference type="ARBA" id="ARBA00023235"/>
    </source>
</evidence>
<keyword evidence="2" id="KW-0413">Isomerase</keyword>
<dbReference type="STRING" id="1169540.A0A0G4EE46"/>
<dbReference type="Proteomes" id="UP000041254">
    <property type="component" value="Unassembled WGS sequence"/>
</dbReference>
<reference evidence="4 5" key="1">
    <citation type="submission" date="2014-11" db="EMBL/GenBank/DDBJ databases">
        <authorList>
            <person name="Zhu J."/>
            <person name="Qi W."/>
            <person name="Song R."/>
        </authorList>
    </citation>
    <scope>NUCLEOTIDE SEQUENCE [LARGE SCALE GENOMIC DNA]</scope>
</reference>
<evidence type="ECO:0000313" key="4">
    <source>
        <dbReference type="EMBL" id="CEL94014.1"/>
    </source>
</evidence>
<keyword evidence="1" id="KW-0479">Metal-binding</keyword>
<name>A0A0G4EE46_VITBC</name>
<dbReference type="GO" id="GO:0046872">
    <property type="term" value="F:metal ion binding"/>
    <property type="evidence" value="ECO:0007669"/>
    <property type="project" value="UniProtKB-KW"/>
</dbReference>
<proteinExistence type="predicted"/>
<dbReference type="PANTHER" id="PTHR11749">
    <property type="entry name" value="RIBULOSE-5-PHOSPHATE-3-EPIMERASE"/>
    <property type="match status" value="1"/>
</dbReference>
<dbReference type="SUPFAM" id="SSF51366">
    <property type="entry name" value="Ribulose-phoshate binding barrel"/>
    <property type="match status" value="1"/>
</dbReference>
<evidence type="ECO:0000313" key="5">
    <source>
        <dbReference type="Proteomes" id="UP000041254"/>
    </source>
</evidence>
<accession>A0A0G4EE46</accession>
<keyword evidence="5" id="KW-1185">Reference proteome</keyword>
<dbReference type="GO" id="GO:0005975">
    <property type="term" value="P:carbohydrate metabolic process"/>
    <property type="evidence" value="ECO:0007669"/>
    <property type="project" value="InterPro"/>
</dbReference>
<feature type="compositionally biased region" description="Pro residues" evidence="3">
    <location>
        <begin position="1"/>
        <end position="19"/>
    </location>
</feature>
<dbReference type="Pfam" id="PF00834">
    <property type="entry name" value="Ribul_P_3_epim"/>
    <property type="match status" value="1"/>
</dbReference>
<protein>
    <recommendedName>
        <fullName evidence="6">Ribulose-phosphate 3-epimerase</fullName>
    </recommendedName>
</protein>
<dbReference type="EMBL" id="CDMY01000201">
    <property type="protein sequence ID" value="CEL94014.1"/>
    <property type="molecule type" value="Genomic_DNA"/>
</dbReference>
<feature type="region of interest" description="Disordered" evidence="3">
    <location>
        <begin position="1"/>
        <end position="46"/>
    </location>
</feature>
<organism evidence="4 5">
    <name type="scientific">Vitrella brassicaformis (strain CCMP3155)</name>
    <dbReference type="NCBI Taxonomy" id="1169540"/>
    <lineage>
        <taxon>Eukaryota</taxon>
        <taxon>Sar</taxon>
        <taxon>Alveolata</taxon>
        <taxon>Colpodellida</taxon>
        <taxon>Vitrellaceae</taxon>
        <taxon>Vitrella</taxon>
    </lineage>
</organism>
<dbReference type="InterPro" id="IPR013785">
    <property type="entry name" value="Aldolase_TIM"/>
</dbReference>
<dbReference type="InterPro" id="IPR011060">
    <property type="entry name" value="RibuloseP-bd_barrel"/>
</dbReference>
<dbReference type="GO" id="GO:0016857">
    <property type="term" value="F:racemase and epimerase activity, acting on carbohydrates and derivatives"/>
    <property type="evidence" value="ECO:0007669"/>
    <property type="project" value="InterPro"/>
</dbReference>
<dbReference type="VEuPathDB" id="CryptoDB:Vbra_20359"/>